<evidence type="ECO:0000256" key="3">
    <source>
        <dbReference type="SAM" id="SignalP"/>
    </source>
</evidence>
<accession>A0A974GWZ9</accession>
<dbReference type="Gene3D" id="3.90.1010.20">
    <property type="match status" value="1"/>
</dbReference>
<dbReference type="PANTHER" id="PTHR30535:SF34">
    <property type="entry name" value="MOLYBDATE-BINDING PROTEIN MOLA"/>
    <property type="match status" value="1"/>
</dbReference>
<dbReference type="SMART" id="SM00900">
    <property type="entry name" value="FMN_bind"/>
    <property type="match status" value="1"/>
</dbReference>
<dbReference type="PROSITE" id="PS51257">
    <property type="entry name" value="PROKAR_LIPOPROTEIN"/>
    <property type="match status" value="1"/>
</dbReference>
<keyword evidence="3" id="KW-0732">Signal</keyword>
<dbReference type="InterPro" id="IPR050902">
    <property type="entry name" value="ABC_Transporter_SBP"/>
</dbReference>
<evidence type="ECO:0000256" key="2">
    <source>
        <dbReference type="SAM" id="MobiDB-lite"/>
    </source>
</evidence>
<proteinExistence type="inferred from homology"/>
<feature type="region of interest" description="Disordered" evidence="2">
    <location>
        <begin position="29"/>
        <end position="48"/>
    </location>
</feature>
<dbReference type="SUPFAM" id="SSF53807">
    <property type="entry name" value="Helical backbone' metal receptor"/>
    <property type="match status" value="1"/>
</dbReference>
<feature type="chain" id="PRO_5038512678" evidence="3">
    <location>
        <begin position="26"/>
        <end position="515"/>
    </location>
</feature>
<evidence type="ECO:0000313" key="5">
    <source>
        <dbReference type="EMBL" id="NYB75024.1"/>
    </source>
</evidence>
<reference evidence="5" key="1">
    <citation type="submission" date="2020-07" db="EMBL/GenBank/DDBJ databases">
        <title>Genomic analysis of a strain of Sedimentibacter Hydroxybenzoicus DSM7310.</title>
        <authorList>
            <person name="Ma S."/>
        </authorList>
    </citation>
    <scope>NUCLEOTIDE SEQUENCE</scope>
    <source>
        <strain evidence="5">DSM 7310</strain>
    </source>
</reference>
<dbReference type="Gene3D" id="3.40.50.1980">
    <property type="entry name" value="Nitrogenase molybdenum iron protein domain"/>
    <property type="match status" value="2"/>
</dbReference>
<sequence>MKGFKKVLTFVALVLVIVLSLTACGQDEQTQAPANEGEKPDTSFAGTYDGSAEGYHGNLNVSVELDETGKILSVAVGEDHGETPGIGDIAIEKLPKLIVEAQSLRVDSVAGATRTSDGIIGAVANALSSAGLDPAALGYVPKEVDKWKVAKYDASTMPEKVPTTDTIVIKDVKGREVSIDVPISTYALSTMDVIDFIIPILGEDAFHKLVASGNDGGNGILGYDKLYTPVVGTYMTHFGQISEHNAPFDLEMILAQDPDVLIVNSAMQAHKYALEIEPQLTEAGIPIVLIDVPGKNLTTSTQDTFKILGRLFQKDERAAEVSTFIDEQYTLIDSMNLDEKTDKATVYYEKGGAAEVFGSTATSLSGWGVLIDYAGGENIADPILIDAASGKGSSNTLDPEIVLEANPEFVIMSGGGWMDNHANATHSEPSYDIVNRTGWSELKAIKDGNLYNLSQAMNRSTYSFFAVIKIASWLYPEEFENIDVDAIIDEYFDRFMLTDSSVNVWSHKWDGVTRK</sequence>
<dbReference type="PANTHER" id="PTHR30535">
    <property type="entry name" value="VITAMIN B12-BINDING PROTEIN"/>
    <property type="match status" value="1"/>
</dbReference>
<feature type="domain" description="Fe/B12 periplasmic-binding" evidence="4">
    <location>
        <begin position="197"/>
        <end position="482"/>
    </location>
</feature>
<organism evidence="5 6">
    <name type="scientific">Sedimentibacter hydroxybenzoicus DSM 7310</name>
    <dbReference type="NCBI Taxonomy" id="1123245"/>
    <lineage>
        <taxon>Bacteria</taxon>
        <taxon>Bacillati</taxon>
        <taxon>Bacillota</taxon>
        <taxon>Tissierellia</taxon>
        <taxon>Sedimentibacter</taxon>
    </lineage>
</organism>
<feature type="signal peptide" evidence="3">
    <location>
        <begin position="1"/>
        <end position="25"/>
    </location>
</feature>
<dbReference type="InterPro" id="IPR007329">
    <property type="entry name" value="FMN-bd"/>
</dbReference>
<comment type="similarity">
    <text evidence="1">Belongs to the bacterial solute-binding protein 8 family.</text>
</comment>
<protein>
    <submittedName>
        <fullName evidence="5">ABC transporter substrate-binding protein</fullName>
    </submittedName>
</protein>
<dbReference type="EMBL" id="JACBNQ010000016">
    <property type="protein sequence ID" value="NYB75024.1"/>
    <property type="molecule type" value="Genomic_DNA"/>
</dbReference>
<dbReference type="InterPro" id="IPR002491">
    <property type="entry name" value="ABC_transptr_periplasmic_BD"/>
</dbReference>
<evidence type="ECO:0000256" key="1">
    <source>
        <dbReference type="ARBA" id="ARBA00008814"/>
    </source>
</evidence>
<keyword evidence="6" id="KW-1185">Reference proteome</keyword>
<dbReference type="GO" id="GO:0016020">
    <property type="term" value="C:membrane"/>
    <property type="evidence" value="ECO:0007669"/>
    <property type="project" value="InterPro"/>
</dbReference>
<gene>
    <name evidence="5" type="ORF">HZF24_12825</name>
</gene>
<name>A0A974GWZ9_SEDHY</name>
<dbReference type="RefSeq" id="WP_179238731.1">
    <property type="nucleotide sequence ID" value="NZ_JACBNQ010000016.1"/>
</dbReference>
<comment type="caution">
    <text evidence="5">The sequence shown here is derived from an EMBL/GenBank/DDBJ whole genome shotgun (WGS) entry which is preliminary data.</text>
</comment>
<dbReference type="GO" id="GO:0010181">
    <property type="term" value="F:FMN binding"/>
    <property type="evidence" value="ECO:0007669"/>
    <property type="project" value="InterPro"/>
</dbReference>
<dbReference type="Pfam" id="PF01497">
    <property type="entry name" value="Peripla_BP_2"/>
    <property type="match status" value="1"/>
</dbReference>
<dbReference type="PROSITE" id="PS50983">
    <property type="entry name" value="FE_B12_PBP"/>
    <property type="match status" value="1"/>
</dbReference>
<dbReference type="AlphaFoldDB" id="A0A974GWZ9"/>
<dbReference type="Pfam" id="PF04205">
    <property type="entry name" value="FMN_bind"/>
    <property type="match status" value="1"/>
</dbReference>
<evidence type="ECO:0000259" key="4">
    <source>
        <dbReference type="PROSITE" id="PS50983"/>
    </source>
</evidence>
<evidence type="ECO:0000313" key="6">
    <source>
        <dbReference type="Proteomes" id="UP000611629"/>
    </source>
</evidence>
<dbReference type="Proteomes" id="UP000611629">
    <property type="component" value="Unassembled WGS sequence"/>
</dbReference>